<dbReference type="SUPFAM" id="SSF51905">
    <property type="entry name" value="FAD/NAD(P)-binding domain"/>
    <property type="match status" value="1"/>
</dbReference>
<dbReference type="InterPro" id="IPR036188">
    <property type="entry name" value="FAD/NAD-bd_sf"/>
</dbReference>
<dbReference type="NCBIfam" id="TIGR01988">
    <property type="entry name" value="Ubi-OHases"/>
    <property type="match status" value="1"/>
</dbReference>
<evidence type="ECO:0000259" key="8">
    <source>
        <dbReference type="Pfam" id="PF01494"/>
    </source>
</evidence>
<comment type="pathway">
    <text evidence="2">Cofactor biosynthesis; ubiquinone biosynthesis.</text>
</comment>
<dbReference type="InterPro" id="IPR010971">
    <property type="entry name" value="UbiH/COQ6"/>
</dbReference>
<sequence length="389" mass="43205">MKTVDLAIIGGGMVGLALASSLKDVPIRIAIIECSPPQSAVENITFRVSALNFASQSLLTNLGIWEKLLNLRATSYNRMEVWEKDSFANISFSTNGLGVSQLGYIIENHLIQHVLWEQVKQQKNVEIITALPQKIGITESHAVLTLDNDEILFSKLVAGTDGANSWLRKQVDIPLIFRDYGHNALVCNVETAEPHQNCARQIFDHDSILAFLPLHHSHLCSIVWSLPPQRAEILVNCDEKTFNQNLTVAFDNKLGLCQLQSERRTVPLTARYARNFAKDRIALAGDAAHTIHPLAGLGVNLGFQDALLLAKEIRKNVQLNIDIGEYQNLRQYELCRKTEAVKMLVAMQGLKDLFAGSNPLKRLARGIGVNVVNQTGFLKEKLIKQALGF</sequence>
<evidence type="ECO:0000256" key="7">
    <source>
        <dbReference type="ARBA" id="ARBA00023033"/>
    </source>
</evidence>
<dbReference type="Proteomes" id="UP001596996">
    <property type="component" value="Unassembled WGS sequence"/>
</dbReference>
<comment type="similarity">
    <text evidence="3">Belongs to the UbiH/COQ6 family.</text>
</comment>
<keyword evidence="7 9" id="KW-0503">Monooxygenase</keyword>
<proteinExistence type="inferred from homology"/>
<gene>
    <name evidence="9" type="ORF">ACFQ02_05160</name>
</gene>
<evidence type="ECO:0000256" key="5">
    <source>
        <dbReference type="ARBA" id="ARBA00022827"/>
    </source>
</evidence>
<keyword evidence="5" id="KW-0274">FAD</keyword>
<evidence type="ECO:0000256" key="3">
    <source>
        <dbReference type="ARBA" id="ARBA00005349"/>
    </source>
</evidence>
<evidence type="ECO:0000256" key="4">
    <source>
        <dbReference type="ARBA" id="ARBA00022630"/>
    </source>
</evidence>
<comment type="caution">
    <text evidence="9">The sequence shown here is derived from an EMBL/GenBank/DDBJ whole genome shotgun (WGS) entry which is preliminary data.</text>
</comment>
<protein>
    <submittedName>
        <fullName evidence="9">FAD-dependent monooxygenase</fullName>
    </submittedName>
</protein>
<dbReference type="PANTHER" id="PTHR43876">
    <property type="entry name" value="UBIQUINONE BIOSYNTHESIS MONOOXYGENASE COQ6, MITOCHONDRIAL"/>
    <property type="match status" value="1"/>
</dbReference>
<dbReference type="EMBL" id="JBHTJN010000009">
    <property type="protein sequence ID" value="MFD0966241.1"/>
    <property type="molecule type" value="Genomic_DNA"/>
</dbReference>
<keyword evidence="4" id="KW-0285">Flavoprotein</keyword>
<comment type="cofactor">
    <cofactor evidence="1">
        <name>FAD</name>
        <dbReference type="ChEBI" id="CHEBI:57692"/>
    </cofactor>
</comment>
<dbReference type="InterPro" id="IPR002938">
    <property type="entry name" value="FAD-bd"/>
</dbReference>
<dbReference type="RefSeq" id="WP_380820139.1">
    <property type="nucleotide sequence ID" value="NZ_JBHTJN010000009.1"/>
</dbReference>
<feature type="domain" description="FAD-binding" evidence="8">
    <location>
        <begin position="4"/>
        <end position="314"/>
    </location>
</feature>
<evidence type="ECO:0000313" key="10">
    <source>
        <dbReference type="Proteomes" id="UP001596996"/>
    </source>
</evidence>
<organism evidence="9 10">
    <name type="scientific">Seminibacterium arietis</name>
    <dbReference type="NCBI Taxonomy" id="1173502"/>
    <lineage>
        <taxon>Bacteria</taxon>
        <taxon>Pseudomonadati</taxon>
        <taxon>Pseudomonadota</taxon>
        <taxon>Gammaproteobacteria</taxon>
        <taxon>Pasteurellales</taxon>
        <taxon>Pasteurellaceae</taxon>
        <taxon>Seminibacterium</taxon>
    </lineage>
</organism>
<dbReference type="GO" id="GO:0004497">
    <property type="term" value="F:monooxygenase activity"/>
    <property type="evidence" value="ECO:0007669"/>
    <property type="project" value="UniProtKB-KW"/>
</dbReference>
<reference evidence="10" key="1">
    <citation type="journal article" date="2019" name="Int. J. Syst. Evol. Microbiol.">
        <title>The Global Catalogue of Microorganisms (GCM) 10K type strain sequencing project: providing services to taxonomists for standard genome sequencing and annotation.</title>
        <authorList>
            <consortium name="The Broad Institute Genomics Platform"/>
            <consortium name="The Broad Institute Genome Sequencing Center for Infectious Disease"/>
            <person name="Wu L."/>
            <person name="Ma J."/>
        </authorList>
    </citation>
    <scope>NUCLEOTIDE SEQUENCE [LARGE SCALE GENOMIC DNA]</scope>
    <source>
        <strain evidence="10">CCUG 61707</strain>
    </source>
</reference>
<dbReference type="PRINTS" id="PR00420">
    <property type="entry name" value="RNGMNOXGNASE"/>
</dbReference>
<evidence type="ECO:0000256" key="2">
    <source>
        <dbReference type="ARBA" id="ARBA00004749"/>
    </source>
</evidence>
<keyword evidence="10" id="KW-1185">Reference proteome</keyword>
<dbReference type="PANTHER" id="PTHR43876:SF7">
    <property type="entry name" value="UBIQUINONE BIOSYNTHESIS MONOOXYGENASE COQ6, MITOCHONDRIAL"/>
    <property type="match status" value="1"/>
</dbReference>
<dbReference type="InterPro" id="IPR051205">
    <property type="entry name" value="UbiH/COQ6_monooxygenase"/>
</dbReference>
<evidence type="ECO:0000256" key="1">
    <source>
        <dbReference type="ARBA" id="ARBA00001974"/>
    </source>
</evidence>
<keyword evidence="6" id="KW-0560">Oxidoreductase</keyword>
<dbReference type="Pfam" id="PF01494">
    <property type="entry name" value="FAD_binding_3"/>
    <property type="match status" value="1"/>
</dbReference>
<name>A0ABW3I8H2_9PAST</name>
<accession>A0ABW3I8H2</accession>
<evidence type="ECO:0000313" key="9">
    <source>
        <dbReference type="EMBL" id="MFD0966241.1"/>
    </source>
</evidence>
<evidence type="ECO:0000256" key="6">
    <source>
        <dbReference type="ARBA" id="ARBA00023002"/>
    </source>
</evidence>
<dbReference type="Gene3D" id="3.50.50.60">
    <property type="entry name" value="FAD/NAD(P)-binding domain"/>
    <property type="match status" value="2"/>
</dbReference>